<reference evidence="3 4" key="1">
    <citation type="submission" date="2016-11" db="EMBL/GenBank/DDBJ databases">
        <authorList>
            <person name="Varghese N."/>
            <person name="Submissions S."/>
        </authorList>
    </citation>
    <scope>NUCLEOTIDE SEQUENCE [LARGE SCALE GENOMIC DNA]</scope>
    <source>
        <strain evidence="3 4">CGMCC 1.12174</strain>
        <strain evidence="2 5">DSM 26351</strain>
    </source>
</reference>
<feature type="region of interest" description="Disordered" evidence="1">
    <location>
        <begin position="280"/>
        <end position="299"/>
    </location>
</feature>
<dbReference type="AlphaFoldDB" id="A0A1M6XG01"/>
<keyword evidence="5" id="KW-1185">Reference proteome</keyword>
<dbReference type="RefSeq" id="WP_072880378.1">
    <property type="nucleotide sequence ID" value="NZ_FOKU01000004.1"/>
</dbReference>
<accession>A0A1M6XG01</accession>
<organism evidence="3 4">
    <name type="scientific">Flagellimonas taeanensis</name>
    <dbReference type="NCBI Taxonomy" id="1005926"/>
    <lineage>
        <taxon>Bacteria</taxon>
        <taxon>Pseudomonadati</taxon>
        <taxon>Bacteroidota</taxon>
        <taxon>Flavobacteriia</taxon>
        <taxon>Flavobacteriales</taxon>
        <taxon>Flavobacteriaceae</taxon>
        <taxon>Flagellimonas</taxon>
    </lineage>
</organism>
<name>A0A1M6XG01_9FLAO</name>
<evidence type="ECO:0000313" key="4">
    <source>
        <dbReference type="Proteomes" id="UP000184031"/>
    </source>
</evidence>
<sequence length="299" mass="35352">MKEINQIIHLTESLEVVKSILRHGFFTSYTKESFHGNNILIPMISFANILFRDIGKDQVVDYGKYGIVFERDSIVEKFDLNPVFYVKNHSELETTFKNNFENSIVPQILDFIKDFQSDTGGKNFLDHIKITPLRDEIRALVDSVDNHVNDAFIDSIKKIFERYYSNSLKQVLLLKPYRVQNKNGERRVAYNEREWRKSFFELAYISELNPNGKPNPVYSRWVNTPKPHFTDRYVLDFDFNDIQCIYVDTPNEIQELQHFIADNFKNKSIEINTLEAFKKRENTERPDVRESDHYPSSQE</sequence>
<dbReference type="Pfam" id="PF10899">
    <property type="entry name" value="AbiGi"/>
    <property type="match status" value="1"/>
</dbReference>
<evidence type="ECO:0000313" key="3">
    <source>
        <dbReference type="EMBL" id="SHL04872.1"/>
    </source>
</evidence>
<proteinExistence type="predicted"/>
<dbReference type="InterPro" id="IPR021223">
    <property type="entry name" value="AbiGi"/>
</dbReference>
<gene>
    <name evidence="2" type="ORF">SAMN04487891_10440</name>
    <name evidence="3" type="ORF">SAMN05216293_2562</name>
</gene>
<comment type="caution">
    <text evidence="3">The sequence shown here is derived from an EMBL/GenBank/DDBJ whole genome shotgun (WGS) entry which is preliminary data.</text>
</comment>
<evidence type="ECO:0000256" key="1">
    <source>
        <dbReference type="SAM" id="MobiDB-lite"/>
    </source>
</evidence>
<evidence type="ECO:0000313" key="5">
    <source>
        <dbReference type="Proteomes" id="UP000198940"/>
    </source>
</evidence>
<dbReference type="OrthoDB" id="680500at2"/>
<dbReference type="Proteomes" id="UP000198940">
    <property type="component" value="Unassembled WGS sequence"/>
</dbReference>
<dbReference type="Proteomes" id="UP000184031">
    <property type="component" value="Unassembled WGS sequence"/>
</dbReference>
<dbReference type="EMBL" id="FOKU01000004">
    <property type="protein sequence ID" value="SFB95123.1"/>
    <property type="molecule type" value="Genomic_DNA"/>
</dbReference>
<feature type="compositionally biased region" description="Basic and acidic residues" evidence="1">
    <location>
        <begin position="280"/>
        <end position="293"/>
    </location>
</feature>
<protein>
    <submittedName>
        <fullName evidence="3">Abortive phage resistance protein AbiGi, antitoxin</fullName>
    </submittedName>
</protein>
<evidence type="ECO:0000313" key="2">
    <source>
        <dbReference type="EMBL" id="SFB95123.1"/>
    </source>
</evidence>
<dbReference type="EMBL" id="FRAT01000006">
    <property type="protein sequence ID" value="SHL04872.1"/>
    <property type="molecule type" value="Genomic_DNA"/>
</dbReference>
<dbReference type="STRING" id="1055723.SAMN05216293_2562"/>